<evidence type="ECO:0000313" key="1">
    <source>
        <dbReference type="EMBL" id="ABE33885.1"/>
    </source>
</evidence>
<keyword evidence="2" id="KW-1185">Reference proteome</keyword>
<sequence length="89" mass="9842">MFSPTARREAAQLVIDRSGDLFNPFSSHSAARAVRVGVNRCRGSRLCRRQSIRRKTFFCNASLLARNQSRCVSGSAASIENDRLEPVTG</sequence>
<proteinExistence type="predicted"/>
<dbReference type="Proteomes" id="UP000001817">
    <property type="component" value="Chromosome 2"/>
</dbReference>
<reference evidence="1 2" key="1">
    <citation type="journal article" date="2006" name="Proc. Natl. Acad. Sci. U.S.A.">
        <title>Burkholderia xenovorans LB400 harbors a multi-replicon, 9.73-Mbp genome shaped for versatility.</title>
        <authorList>
            <person name="Chain P.S."/>
            <person name="Denef V.J."/>
            <person name="Konstantinidis K.T."/>
            <person name="Vergez L.M."/>
            <person name="Agullo L."/>
            <person name="Reyes V.L."/>
            <person name="Hauser L."/>
            <person name="Cordova M."/>
            <person name="Gomez L."/>
            <person name="Gonzalez M."/>
            <person name="Land M."/>
            <person name="Lao V."/>
            <person name="Larimer F."/>
            <person name="LiPuma J.J."/>
            <person name="Mahenthiralingam E."/>
            <person name="Malfatti S.A."/>
            <person name="Marx C.J."/>
            <person name="Parnell J.J."/>
            <person name="Ramette A."/>
            <person name="Richardson P."/>
            <person name="Seeger M."/>
            <person name="Smith D."/>
            <person name="Spilker T."/>
            <person name="Sul W.J."/>
            <person name="Tsoi T.V."/>
            <person name="Ulrich L.E."/>
            <person name="Zhulin I.B."/>
            <person name="Tiedje J.M."/>
        </authorList>
    </citation>
    <scope>NUCLEOTIDE SEQUENCE [LARGE SCALE GENOMIC DNA]</scope>
    <source>
        <strain evidence="1 2">LB400</strain>
    </source>
</reference>
<name>Q13PV4_PARXL</name>
<dbReference type="AlphaFoldDB" id="Q13PV4"/>
<protein>
    <submittedName>
        <fullName evidence="1">Uncharacterized protein</fullName>
    </submittedName>
</protein>
<organism evidence="1 2">
    <name type="scientific">Paraburkholderia xenovorans (strain LB400)</name>
    <dbReference type="NCBI Taxonomy" id="266265"/>
    <lineage>
        <taxon>Bacteria</taxon>
        <taxon>Pseudomonadati</taxon>
        <taxon>Pseudomonadota</taxon>
        <taxon>Betaproteobacteria</taxon>
        <taxon>Burkholderiales</taxon>
        <taxon>Burkholderiaceae</taxon>
        <taxon>Paraburkholderia</taxon>
    </lineage>
</organism>
<dbReference type="KEGG" id="bxe:Bxe_B3034"/>
<dbReference type="EMBL" id="CP000271">
    <property type="protein sequence ID" value="ABE33885.1"/>
    <property type="molecule type" value="Genomic_DNA"/>
</dbReference>
<gene>
    <name evidence="1" type="ORF">Bxe_B3034</name>
</gene>
<dbReference type="STRING" id="266265.Bxe_B3034"/>
<evidence type="ECO:0000313" key="2">
    <source>
        <dbReference type="Proteomes" id="UP000001817"/>
    </source>
</evidence>
<accession>Q13PV4</accession>